<evidence type="ECO:0000313" key="5">
    <source>
        <dbReference type="Proteomes" id="UP000001074"/>
    </source>
</evidence>
<protein>
    <submittedName>
        <fullName evidence="4">Uncharacterized protein</fullName>
    </submittedName>
</protein>
<dbReference type="InterPro" id="IPR048270">
    <property type="entry name" value="PNMA_C"/>
</dbReference>
<evidence type="ECO:0000256" key="1">
    <source>
        <dbReference type="SAM" id="MobiDB-lite"/>
    </source>
</evidence>
<dbReference type="HOGENOM" id="CLU_014694_0_0_1"/>
<dbReference type="eggNOG" id="KOG3544">
    <property type="taxonomic scope" value="Eukaryota"/>
</dbReference>
<sequence>FRSSIQSRVALVEFPEYLNRSLIPQQIPGRGGPWTVIFLPQVPDSDSQDRPDFPEQPQGQAVAGRADEARAAGVETAAGEEGAAGAPGQAGAWNQQWRQALQPLLENMAYQELRSFSGLDEPSHQQESFETWLDHANDMLYLWRHISERERRRRLVESLHGPALDLVSGLLNENPDITAQDCLATLIQVFGNKDNRATARLRFMTCAQRPQETLFAYVMRLEGLLQAAMEKGAIQPSSADQMRARQVLMRARPNEILWNKLRRMRLERRPPGFLGMLRLIRESEAWEAT</sequence>
<proteinExistence type="predicted"/>
<reference evidence="4" key="3">
    <citation type="submission" date="2025-09" db="UniProtKB">
        <authorList>
            <consortium name="Ensembl"/>
        </authorList>
    </citation>
    <scope>IDENTIFICATION</scope>
</reference>
<dbReference type="InParanoid" id="G1QAA5"/>
<feature type="domain" description="Paraneoplastic antigen Ma-like C-terminal" evidence="2">
    <location>
        <begin position="116"/>
        <end position="277"/>
    </location>
</feature>
<accession>G1QAA5</accession>
<dbReference type="InterPro" id="IPR026523">
    <property type="entry name" value="PNMA"/>
</dbReference>
<feature type="domain" description="Paraneoplastic antigen Ma-like N-terminal" evidence="3">
    <location>
        <begin position="2"/>
        <end position="37"/>
    </location>
</feature>
<evidence type="ECO:0000313" key="4">
    <source>
        <dbReference type="Ensembl" id="ENSMLUP00000020638.1"/>
    </source>
</evidence>
<keyword evidence="5" id="KW-1185">Reference proteome</keyword>
<dbReference type="PANTHER" id="PTHR23095">
    <property type="entry name" value="PARANEOPLASTIC ANTIGEN"/>
    <property type="match status" value="1"/>
</dbReference>
<reference evidence="4" key="2">
    <citation type="submission" date="2025-08" db="UniProtKB">
        <authorList>
            <consortium name="Ensembl"/>
        </authorList>
    </citation>
    <scope>IDENTIFICATION</scope>
</reference>
<dbReference type="GeneTree" id="ENSGT01030000234522"/>
<evidence type="ECO:0000259" key="2">
    <source>
        <dbReference type="Pfam" id="PF14893"/>
    </source>
</evidence>
<name>G1QAA5_MYOLU</name>
<feature type="region of interest" description="Disordered" evidence="1">
    <location>
        <begin position="40"/>
        <end position="91"/>
    </location>
</feature>
<evidence type="ECO:0000259" key="3">
    <source>
        <dbReference type="Pfam" id="PF20846"/>
    </source>
</evidence>
<dbReference type="Proteomes" id="UP000001074">
    <property type="component" value="Unassembled WGS sequence"/>
</dbReference>
<dbReference type="EMBL" id="AAPE02015488">
    <property type="status" value="NOT_ANNOTATED_CDS"/>
    <property type="molecule type" value="Genomic_DNA"/>
</dbReference>
<dbReference type="InterPro" id="IPR048271">
    <property type="entry name" value="PNMA_N"/>
</dbReference>
<dbReference type="AlphaFoldDB" id="G1QAA5"/>
<dbReference type="Pfam" id="PF20846">
    <property type="entry name" value="PNMA_N"/>
    <property type="match status" value="1"/>
</dbReference>
<organism evidence="4 5">
    <name type="scientific">Myotis lucifugus</name>
    <name type="common">Little brown bat</name>
    <dbReference type="NCBI Taxonomy" id="59463"/>
    <lineage>
        <taxon>Eukaryota</taxon>
        <taxon>Metazoa</taxon>
        <taxon>Chordata</taxon>
        <taxon>Craniata</taxon>
        <taxon>Vertebrata</taxon>
        <taxon>Euteleostomi</taxon>
        <taxon>Mammalia</taxon>
        <taxon>Eutheria</taxon>
        <taxon>Laurasiatheria</taxon>
        <taxon>Chiroptera</taxon>
        <taxon>Yangochiroptera</taxon>
        <taxon>Vespertilionidae</taxon>
        <taxon>Myotis</taxon>
    </lineage>
</organism>
<reference evidence="4 5" key="1">
    <citation type="journal article" date="2011" name="Nature">
        <title>A high-resolution map of human evolutionary constraint using 29 mammals.</title>
        <authorList>
            <person name="Lindblad-Toh K."/>
            <person name="Garber M."/>
            <person name="Zuk O."/>
            <person name="Lin M.F."/>
            <person name="Parker B.J."/>
            <person name="Washietl S."/>
            <person name="Kheradpour P."/>
            <person name="Ernst J."/>
            <person name="Jordan G."/>
            <person name="Mauceli E."/>
            <person name="Ward L.D."/>
            <person name="Lowe C.B."/>
            <person name="Holloway A.K."/>
            <person name="Clamp M."/>
            <person name="Gnerre S."/>
            <person name="Alfoldi J."/>
            <person name="Beal K."/>
            <person name="Chang J."/>
            <person name="Clawson H."/>
            <person name="Cuff J."/>
            <person name="Di Palma F."/>
            <person name="Fitzgerald S."/>
            <person name="Flicek P."/>
            <person name="Guttman M."/>
            <person name="Hubisz M.J."/>
            <person name="Jaffe D.B."/>
            <person name="Jungreis I."/>
            <person name="Kent W.J."/>
            <person name="Kostka D."/>
            <person name="Lara M."/>
            <person name="Martins A.L."/>
            <person name="Massingham T."/>
            <person name="Moltke I."/>
            <person name="Raney B.J."/>
            <person name="Rasmussen M.D."/>
            <person name="Robinson J."/>
            <person name="Stark A."/>
            <person name="Vilella A.J."/>
            <person name="Wen J."/>
            <person name="Xie X."/>
            <person name="Zody M.C."/>
            <person name="Baldwin J."/>
            <person name="Bloom T."/>
            <person name="Chin C.W."/>
            <person name="Heiman D."/>
            <person name="Nicol R."/>
            <person name="Nusbaum C."/>
            <person name="Young S."/>
            <person name="Wilkinson J."/>
            <person name="Worley K.C."/>
            <person name="Kovar C.L."/>
            <person name="Muzny D.M."/>
            <person name="Gibbs R.A."/>
            <person name="Cree A."/>
            <person name="Dihn H.H."/>
            <person name="Fowler G."/>
            <person name="Jhangiani S."/>
            <person name="Joshi V."/>
            <person name="Lee S."/>
            <person name="Lewis L.R."/>
            <person name="Nazareth L.V."/>
            <person name="Okwuonu G."/>
            <person name="Santibanez J."/>
            <person name="Warren W.C."/>
            <person name="Mardis E.R."/>
            <person name="Weinstock G.M."/>
            <person name="Wilson R.K."/>
            <person name="Delehaunty K."/>
            <person name="Dooling D."/>
            <person name="Fronik C."/>
            <person name="Fulton L."/>
            <person name="Fulton B."/>
            <person name="Graves T."/>
            <person name="Minx P."/>
            <person name="Sodergren E."/>
            <person name="Birney E."/>
            <person name="Margulies E.H."/>
            <person name="Herrero J."/>
            <person name="Green E.D."/>
            <person name="Haussler D."/>
            <person name="Siepel A."/>
            <person name="Goldman N."/>
            <person name="Pollard K.S."/>
            <person name="Pedersen J.S."/>
            <person name="Lander E.S."/>
            <person name="Kellis M."/>
        </authorList>
    </citation>
    <scope>NUCLEOTIDE SEQUENCE [LARGE SCALE GENOMIC DNA]</scope>
</reference>
<dbReference type="Pfam" id="PF14893">
    <property type="entry name" value="PNMA"/>
    <property type="match status" value="1"/>
</dbReference>
<dbReference type="OMA" id="EAWTQSW"/>
<dbReference type="PANTHER" id="PTHR23095:SF20">
    <property type="entry name" value="PARANEOPLASTIC ANTIGEN MA6E"/>
    <property type="match status" value="1"/>
</dbReference>
<dbReference type="Ensembl" id="ENSMLUT00000030563.1">
    <property type="protein sequence ID" value="ENSMLUP00000020638.1"/>
    <property type="gene ID" value="ENSMLUG00000028854.1"/>
</dbReference>
<feature type="compositionally biased region" description="Low complexity" evidence="1">
    <location>
        <begin position="71"/>
        <end position="91"/>
    </location>
</feature>
<dbReference type="STRING" id="59463.ENSMLUP00000020638"/>